<dbReference type="Gene3D" id="1.10.260.40">
    <property type="entry name" value="lambda repressor-like DNA-binding domains"/>
    <property type="match status" value="1"/>
</dbReference>
<evidence type="ECO:0000256" key="3">
    <source>
        <dbReference type="ARBA" id="ARBA00023163"/>
    </source>
</evidence>
<dbReference type="EMBL" id="NEWD01000015">
    <property type="protein sequence ID" value="OXN00537.1"/>
    <property type="molecule type" value="Genomic_DNA"/>
</dbReference>
<keyword evidence="6" id="KW-1185">Reference proteome</keyword>
<proteinExistence type="predicted"/>
<dbReference type="GO" id="GO:0000976">
    <property type="term" value="F:transcription cis-regulatory region binding"/>
    <property type="evidence" value="ECO:0007669"/>
    <property type="project" value="TreeGrafter"/>
</dbReference>
<dbReference type="InterPro" id="IPR000843">
    <property type="entry name" value="HTH_LacI"/>
</dbReference>
<dbReference type="InterPro" id="IPR028082">
    <property type="entry name" value="Peripla_BP_I"/>
</dbReference>
<comment type="caution">
    <text evidence="5">The sequence shown here is derived from an EMBL/GenBank/DDBJ whole genome shotgun (WGS) entry which is preliminary data.</text>
</comment>
<dbReference type="Pfam" id="PF13377">
    <property type="entry name" value="Peripla_BP_3"/>
    <property type="match status" value="1"/>
</dbReference>
<keyword evidence="2" id="KW-0238">DNA-binding</keyword>
<evidence type="ECO:0000259" key="4">
    <source>
        <dbReference type="PROSITE" id="PS50932"/>
    </source>
</evidence>
<organism evidence="5 6">
    <name type="scientific">Bifidobacterium vansinderenii</name>
    <dbReference type="NCBI Taxonomy" id="1984871"/>
    <lineage>
        <taxon>Bacteria</taxon>
        <taxon>Bacillati</taxon>
        <taxon>Actinomycetota</taxon>
        <taxon>Actinomycetes</taxon>
        <taxon>Bifidobacteriales</taxon>
        <taxon>Bifidobacteriaceae</taxon>
        <taxon>Bifidobacterium</taxon>
    </lineage>
</organism>
<dbReference type="PANTHER" id="PTHR30146">
    <property type="entry name" value="LACI-RELATED TRANSCRIPTIONAL REPRESSOR"/>
    <property type="match status" value="1"/>
</dbReference>
<accession>A0A229VY58</accession>
<keyword evidence="3" id="KW-0804">Transcription</keyword>
<keyword evidence="1" id="KW-0805">Transcription regulation</keyword>
<dbReference type="RefSeq" id="WP_093960392.1">
    <property type="nucleotide sequence ID" value="NZ_NEWD01000015.1"/>
</dbReference>
<evidence type="ECO:0000256" key="1">
    <source>
        <dbReference type="ARBA" id="ARBA00023015"/>
    </source>
</evidence>
<evidence type="ECO:0000313" key="5">
    <source>
        <dbReference type="EMBL" id="OXN00537.1"/>
    </source>
</evidence>
<dbReference type="PROSITE" id="PS50932">
    <property type="entry name" value="HTH_LACI_2"/>
    <property type="match status" value="1"/>
</dbReference>
<dbReference type="CDD" id="cd01392">
    <property type="entry name" value="HTH_LacI"/>
    <property type="match status" value="1"/>
</dbReference>
<dbReference type="AlphaFoldDB" id="A0A229VY58"/>
<dbReference type="InterPro" id="IPR046335">
    <property type="entry name" value="LacI/GalR-like_sensor"/>
</dbReference>
<dbReference type="CDD" id="cd06267">
    <property type="entry name" value="PBP1_LacI_sugar_binding-like"/>
    <property type="match status" value="1"/>
</dbReference>
<sequence>MQATIQDVAAKAGVSISTVSRAFTRPDMVSDRTRAKVMRVADELDFNISRSAATLKSGRTNRVAMLMNDGITSWFNAATLAGLESVLHPAGYDIALFPHIDTAQTRQRFFETLPIRRNVDAVFVASFAIDPHEVEQLKRAQVPIIGINTPDIDGFDASVSIDDEQGMLMAAQHLIKLGHRHLVYVCADAVHTLSASIDKREQGFRRACETAQANGIALDWQVISVPRDQSALASISSPQALSAILSRLLELDTFPDAICCQADMIAIPLMLRLERYGKRTPRDYSIIGFDDSTYADVLGLTTIRQDPQTMGADAARKALRLIAGKPLDDAHEIAPVSLMPRNTDDVVDR</sequence>
<dbReference type="InterPro" id="IPR010982">
    <property type="entry name" value="Lambda_DNA-bd_dom_sf"/>
</dbReference>
<dbReference type="SUPFAM" id="SSF53822">
    <property type="entry name" value="Periplasmic binding protein-like I"/>
    <property type="match status" value="1"/>
</dbReference>
<evidence type="ECO:0000256" key="2">
    <source>
        <dbReference type="ARBA" id="ARBA00023125"/>
    </source>
</evidence>
<dbReference type="SMART" id="SM00354">
    <property type="entry name" value="HTH_LACI"/>
    <property type="match status" value="1"/>
</dbReference>
<dbReference type="Pfam" id="PF00356">
    <property type="entry name" value="LacI"/>
    <property type="match status" value="1"/>
</dbReference>
<gene>
    <name evidence="5" type="ORF">Tam10B_1226</name>
</gene>
<evidence type="ECO:0000313" key="6">
    <source>
        <dbReference type="Proteomes" id="UP000215433"/>
    </source>
</evidence>
<dbReference type="GO" id="GO:0003700">
    <property type="term" value="F:DNA-binding transcription factor activity"/>
    <property type="evidence" value="ECO:0007669"/>
    <property type="project" value="TreeGrafter"/>
</dbReference>
<reference evidence="5 6" key="1">
    <citation type="submission" date="2017-05" db="EMBL/GenBank/DDBJ databases">
        <title>Bifidobacterium vansinderenii sp. nov.</title>
        <authorList>
            <person name="Lugli G.A."/>
            <person name="Duranti S."/>
            <person name="Mangifesta M."/>
        </authorList>
    </citation>
    <scope>NUCLEOTIDE SEQUENCE [LARGE SCALE GENOMIC DNA]</scope>
    <source>
        <strain evidence="5 6">Tam10B</strain>
    </source>
</reference>
<feature type="domain" description="HTH lacI-type" evidence="4">
    <location>
        <begin position="3"/>
        <end position="57"/>
    </location>
</feature>
<dbReference type="OrthoDB" id="3510266at2"/>
<dbReference type="Proteomes" id="UP000215433">
    <property type="component" value="Unassembled WGS sequence"/>
</dbReference>
<dbReference type="SUPFAM" id="SSF47413">
    <property type="entry name" value="lambda repressor-like DNA-binding domains"/>
    <property type="match status" value="1"/>
</dbReference>
<dbReference type="PANTHER" id="PTHR30146:SF109">
    <property type="entry name" value="HTH-TYPE TRANSCRIPTIONAL REGULATOR GALS"/>
    <property type="match status" value="1"/>
</dbReference>
<dbReference type="Gene3D" id="3.40.50.2300">
    <property type="match status" value="2"/>
</dbReference>
<name>A0A229VY58_9BIFI</name>
<protein>
    <submittedName>
        <fullName evidence="5">LacI family transcriptional regulator</fullName>
    </submittedName>
</protein>